<dbReference type="EMBL" id="PGEX01000001">
    <property type="protein sequence ID" value="PJJ40196.1"/>
    <property type="molecule type" value="Genomic_DNA"/>
</dbReference>
<feature type="active site" description="Schiff-base intermediate with substrate" evidence="12 14">
    <location>
        <position position="174"/>
    </location>
</feature>
<dbReference type="GO" id="GO:0005737">
    <property type="term" value="C:cytoplasm"/>
    <property type="evidence" value="ECO:0007669"/>
    <property type="project" value="UniProtKB-SubCell"/>
</dbReference>
<dbReference type="InterPro" id="IPR013785">
    <property type="entry name" value="Aldolase_TIM"/>
</dbReference>
<evidence type="ECO:0000256" key="2">
    <source>
        <dbReference type="ARBA" id="ARBA00005120"/>
    </source>
</evidence>
<dbReference type="GO" id="GO:0019877">
    <property type="term" value="P:diaminopimelate biosynthetic process"/>
    <property type="evidence" value="ECO:0007669"/>
    <property type="project" value="UniProtKB-UniRule"/>
</dbReference>
<feature type="binding site" evidence="12 15">
    <location>
        <position position="223"/>
    </location>
    <ligand>
        <name>pyruvate</name>
        <dbReference type="ChEBI" id="CHEBI:15361"/>
    </ligand>
</feature>
<dbReference type="PROSITE" id="PS00666">
    <property type="entry name" value="DHDPS_2"/>
    <property type="match status" value="1"/>
</dbReference>
<keyword evidence="8 12" id="KW-0457">Lysine biosynthesis</keyword>
<accession>A0A2M9A397</accession>
<protein>
    <recommendedName>
        <fullName evidence="4 12">4-hydroxy-tetrahydrodipicolinate synthase</fullName>
        <shortName evidence="12">HTPA synthase</shortName>
        <ecNumber evidence="4 12">4.3.3.7</ecNumber>
    </recommendedName>
</protein>
<dbReference type="Pfam" id="PF00701">
    <property type="entry name" value="DHDPS"/>
    <property type="match status" value="1"/>
</dbReference>
<dbReference type="Gene3D" id="3.20.20.70">
    <property type="entry name" value="Aldolase class I"/>
    <property type="match status" value="1"/>
</dbReference>
<evidence type="ECO:0000256" key="15">
    <source>
        <dbReference type="PIRSR" id="PIRSR001365-2"/>
    </source>
</evidence>
<dbReference type="AlphaFoldDB" id="A0A2M9A397"/>
<dbReference type="HAMAP" id="MF_00418">
    <property type="entry name" value="DapA"/>
    <property type="match status" value="1"/>
</dbReference>
<comment type="subcellular location">
    <subcellularLocation>
        <location evidence="12">Cytoplasm</location>
    </subcellularLocation>
</comment>
<dbReference type="SUPFAM" id="SSF51569">
    <property type="entry name" value="Aldolase"/>
    <property type="match status" value="1"/>
</dbReference>
<dbReference type="CDD" id="cd00950">
    <property type="entry name" value="DHDPS"/>
    <property type="match status" value="1"/>
</dbReference>
<evidence type="ECO:0000256" key="1">
    <source>
        <dbReference type="ARBA" id="ARBA00003294"/>
    </source>
</evidence>
<name>A0A2M9A397_9BACT</name>
<keyword evidence="5 12" id="KW-0963">Cytoplasm</keyword>
<evidence type="ECO:0000313" key="18">
    <source>
        <dbReference type="Proteomes" id="UP000231134"/>
    </source>
</evidence>
<dbReference type="PANTHER" id="PTHR12128">
    <property type="entry name" value="DIHYDRODIPICOLINATE SYNTHASE"/>
    <property type="match status" value="1"/>
</dbReference>
<dbReference type="GO" id="GO:0008840">
    <property type="term" value="F:4-hydroxy-tetrahydrodipicolinate synthase activity"/>
    <property type="evidence" value="ECO:0007669"/>
    <property type="project" value="UniProtKB-UniRule"/>
</dbReference>
<keyword evidence="9 12" id="KW-0456">Lyase</keyword>
<dbReference type="SMART" id="SM01130">
    <property type="entry name" value="DHDPS"/>
    <property type="match status" value="1"/>
</dbReference>
<evidence type="ECO:0000256" key="6">
    <source>
        <dbReference type="ARBA" id="ARBA00022605"/>
    </source>
</evidence>
<dbReference type="GO" id="GO:0009089">
    <property type="term" value="P:lysine biosynthetic process via diaminopimelate"/>
    <property type="evidence" value="ECO:0007669"/>
    <property type="project" value="UniProtKB-UniRule"/>
</dbReference>
<organism evidence="17 18">
    <name type="scientific">Hallerella succinigenes</name>
    <dbReference type="NCBI Taxonomy" id="1896222"/>
    <lineage>
        <taxon>Bacteria</taxon>
        <taxon>Pseudomonadati</taxon>
        <taxon>Fibrobacterota</taxon>
        <taxon>Fibrobacteria</taxon>
        <taxon>Fibrobacterales</taxon>
        <taxon>Fibrobacteraceae</taxon>
        <taxon>Hallerella</taxon>
    </lineage>
</organism>
<feature type="site" description="Part of a proton relay during catalysis" evidence="12 16">
    <location>
        <position position="57"/>
    </location>
</feature>
<feature type="site" description="L-lysine inhibitor binding; via carbonyl oxygen" evidence="16">
    <location>
        <position position="62"/>
    </location>
</feature>
<evidence type="ECO:0000256" key="4">
    <source>
        <dbReference type="ARBA" id="ARBA00012086"/>
    </source>
</evidence>
<comment type="similarity">
    <text evidence="3 12 13">Belongs to the DapA family.</text>
</comment>
<dbReference type="InterPro" id="IPR005263">
    <property type="entry name" value="DapA"/>
</dbReference>
<dbReference type="PANTHER" id="PTHR12128:SF66">
    <property type="entry name" value="4-HYDROXY-2-OXOGLUTARATE ALDOLASE, MITOCHONDRIAL"/>
    <property type="match status" value="1"/>
</dbReference>
<feature type="site" description="L-lysine inhibitor binding" evidence="16">
    <location>
        <position position="93"/>
    </location>
</feature>
<gene>
    <name evidence="12" type="primary">dapA</name>
    <name evidence="17" type="ORF">BGX16_0109</name>
</gene>
<dbReference type="PIRSF" id="PIRSF001365">
    <property type="entry name" value="DHDPS"/>
    <property type="match status" value="1"/>
</dbReference>
<feature type="site" description="L-lysine inhibitor binding" evidence="16">
    <location>
        <position position="119"/>
    </location>
</feature>
<comment type="function">
    <text evidence="1 12">Catalyzes the condensation of (S)-aspartate-beta-semialdehyde [(S)-ASA] and pyruvate to 4-hydroxy-tetrahydrodipicolinate (HTPA).</text>
</comment>
<comment type="caution">
    <text evidence="12">Was originally thought to be a dihydrodipicolinate synthase (DHDPS), catalyzing the condensation of (S)-aspartate-beta-semialdehyde [(S)-ASA] and pyruvate to dihydrodipicolinate (DHDP). However, it was shown in E.coli that the product of the enzymatic reaction is not dihydrodipicolinate but in fact (4S)-4-hydroxy-2,3,4,5-tetrahydro-(2S)-dipicolinic acid (HTPA), and that the consecutive dehydration reaction leading to DHDP is not spontaneous but catalyzed by DapB.</text>
</comment>
<dbReference type="InterPro" id="IPR020625">
    <property type="entry name" value="Schiff_base-form_aldolases_AS"/>
</dbReference>
<evidence type="ECO:0000256" key="13">
    <source>
        <dbReference type="PIRNR" id="PIRNR001365"/>
    </source>
</evidence>
<feature type="site" description="L-lysine inhibitor binding" evidence="16">
    <location>
        <position position="97"/>
    </location>
</feature>
<dbReference type="PRINTS" id="PR00146">
    <property type="entry name" value="DHPICSNTHASE"/>
</dbReference>
<evidence type="ECO:0000256" key="5">
    <source>
        <dbReference type="ARBA" id="ARBA00022490"/>
    </source>
</evidence>
<feature type="active site" description="Proton donor/acceptor" evidence="12 14">
    <location>
        <position position="146"/>
    </location>
</feature>
<dbReference type="RefSeq" id="WP_100424312.1">
    <property type="nucleotide sequence ID" value="NZ_JAXFBG010000136.1"/>
</dbReference>
<evidence type="ECO:0000256" key="7">
    <source>
        <dbReference type="ARBA" id="ARBA00022915"/>
    </source>
</evidence>
<comment type="catalytic activity">
    <reaction evidence="11 12">
        <text>L-aspartate 4-semialdehyde + pyruvate = (2S,4S)-4-hydroxy-2,3,4,5-tetrahydrodipicolinate + H2O + H(+)</text>
        <dbReference type="Rhea" id="RHEA:34171"/>
        <dbReference type="ChEBI" id="CHEBI:15361"/>
        <dbReference type="ChEBI" id="CHEBI:15377"/>
        <dbReference type="ChEBI" id="CHEBI:15378"/>
        <dbReference type="ChEBI" id="CHEBI:67139"/>
        <dbReference type="ChEBI" id="CHEBI:537519"/>
        <dbReference type="EC" id="4.3.3.7"/>
    </reaction>
</comment>
<evidence type="ECO:0000256" key="9">
    <source>
        <dbReference type="ARBA" id="ARBA00023239"/>
    </source>
</evidence>
<dbReference type="Proteomes" id="UP000231134">
    <property type="component" value="Unassembled WGS sequence"/>
</dbReference>
<evidence type="ECO:0000256" key="16">
    <source>
        <dbReference type="PIRSR" id="PIRSR001365-3"/>
    </source>
</evidence>
<comment type="subunit">
    <text evidence="12">Homotetramer; dimer of dimers.</text>
</comment>
<comment type="caution">
    <text evidence="17">The sequence shown here is derived from an EMBL/GenBank/DDBJ whole genome shotgun (WGS) entry which is preliminary data.</text>
</comment>
<keyword evidence="6 12" id="KW-0028">Amino-acid biosynthesis</keyword>
<dbReference type="UniPathway" id="UPA00034">
    <property type="reaction ID" value="UER00017"/>
</dbReference>
<keyword evidence="10 12" id="KW-0704">Schiff base</keyword>
<dbReference type="NCBIfam" id="TIGR00674">
    <property type="entry name" value="dapA"/>
    <property type="match status" value="1"/>
</dbReference>
<feature type="site" description="Part of a proton relay during catalysis" evidence="12 16">
    <location>
        <position position="120"/>
    </location>
</feature>
<keyword evidence="7 12" id="KW-0220">Diaminopimelate biosynthesis</keyword>
<dbReference type="OrthoDB" id="9782828at2"/>
<evidence type="ECO:0000256" key="12">
    <source>
        <dbReference type="HAMAP-Rule" id="MF_00418"/>
    </source>
</evidence>
<comment type="pathway">
    <text evidence="2 12">Amino-acid biosynthesis; L-lysine biosynthesis via DAP pathway; (S)-tetrahydrodipicolinate from L-aspartate: step 3/4.</text>
</comment>
<evidence type="ECO:0000256" key="14">
    <source>
        <dbReference type="PIRSR" id="PIRSR001365-1"/>
    </source>
</evidence>
<feature type="binding site" evidence="12 15">
    <location>
        <position position="58"/>
    </location>
    <ligand>
        <name>pyruvate</name>
        <dbReference type="ChEBI" id="CHEBI:15361"/>
    </ligand>
</feature>
<keyword evidence="18" id="KW-1185">Reference proteome</keyword>
<dbReference type="InterPro" id="IPR002220">
    <property type="entry name" value="DapA-like"/>
</dbReference>
<evidence type="ECO:0000256" key="3">
    <source>
        <dbReference type="ARBA" id="ARBA00007592"/>
    </source>
</evidence>
<evidence type="ECO:0000313" key="17">
    <source>
        <dbReference type="EMBL" id="PJJ40196.1"/>
    </source>
</evidence>
<evidence type="ECO:0000256" key="10">
    <source>
        <dbReference type="ARBA" id="ARBA00023270"/>
    </source>
</evidence>
<reference evidence="17 18" key="1">
    <citation type="submission" date="2017-11" db="EMBL/GenBank/DDBJ databases">
        <title>Animal gut microbial communities from fecal samples from Wisconsin, USA.</title>
        <authorList>
            <person name="Neumann A."/>
        </authorList>
    </citation>
    <scope>NUCLEOTIDE SEQUENCE [LARGE SCALE GENOMIC DNA]</scope>
    <source>
        <strain evidence="17 18">UWS3</strain>
    </source>
</reference>
<evidence type="ECO:0000256" key="8">
    <source>
        <dbReference type="ARBA" id="ARBA00023154"/>
    </source>
</evidence>
<sequence length="318" mass="35038">MQITNASQLCGVFPALFTPLKDDDPKNLHNSIDYEKMKKMIDDLINAGVSGILPVGTTGQSATVTHKQHLDIIKFTLDYVDGRVPVIAGAGSNCTRESVEMIQEVEKIAEVPVLCVTGYYNNPSQEGIEKHFKTLSSETGAKIIIYNVPGRTASYVHPDTLISLSEDKNIIGLKQAVDFRIGEKYHEDTVRVIKETKNNDFSVLSGEDGFFIDMLELGGTGLVSATANIPEAAKIFVDLYNAFQKGEAQKCDDLQDAARDFVEATFCRKNPIPLGTMFNSPLFQPMSSVRDTARGDEAEARIMKLIREKAPSLLKYHA</sequence>
<proteinExistence type="inferred from homology"/>
<evidence type="ECO:0000256" key="11">
    <source>
        <dbReference type="ARBA" id="ARBA00047836"/>
    </source>
</evidence>
<dbReference type="EC" id="4.3.3.7" evidence="4 12"/>